<comment type="caution">
    <text evidence="2">The sequence shown here is derived from an EMBL/GenBank/DDBJ whole genome shotgun (WGS) entry which is preliminary data.</text>
</comment>
<feature type="region of interest" description="Disordered" evidence="1">
    <location>
        <begin position="318"/>
        <end position="416"/>
    </location>
</feature>
<dbReference type="OrthoDB" id="100828at2759"/>
<feature type="compositionally biased region" description="Basic and acidic residues" evidence="1">
    <location>
        <begin position="660"/>
        <end position="676"/>
    </location>
</feature>
<dbReference type="Proteomes" id="UP000693981">
    <property type="component" value="Unassembled WGS sequence"/>
</dbReference>
<feature type="compositionally biased region" description="Basic residues" evidence="1">
    <location>
        <begin position="334"/>
        <end position="347"/>
    </location>
</feature>
<feature type="compositionally biased region" description="Basic and acidic residues" evidence="1">
    <location>
        <begin position="1392"/>
        <end position="1402"/>
    </location>
</feature>
<feature type="compositionally biased region" description="Basic and acidic residues" evidence="1">
    <location>
        <begin position="1030"/>
        <end position="1046"/>
    </location>
</feature>
<sequence length="1412" mass="158556">MPSSEDVGTPRSSFWSLEEFSDLVAAWEYAQSKPRGSGSESLHDVVYRRFVALQGGSTRRNKAALVSKRSALKFSYIFLRDFDQQQKQQNQPSFFELSPNRRADVMKGWKQINSSVVEITPAMFQGLGRIVNKGGATAAGDEDSTAKRRQDPPVTRETSRPSRSGSKALGKRKQASSSSSSARAISNPWSSEEMLLLVTSWGNAAKLLCESESPEPMSIVHEMYRQFEKLQGGKPTRNLSGMATRRRVLRQSYFRIHEFNKIQEMNGEPPFSELPAEARQYAMRAWKNSNLIDLPKDLYDTLADVIPLDSRAVALEDQRRAKAGTSKISNAVTGHRRKVGRPPKKPKLLREGVDEEGSVSDSSKPSIEEDSEEEKPSILSATGQSRNEGNAIKSSVSPITAPIAPEPSASESLNQAKAAQQILHKDVFAAQTTPQVVANSEQDEDKTLSVTANEFHDSEKTVATQGLGGDKAPTDQDIRENKPIAVEDGYNGPVTSTKRSSKAKKQRKVMIDGPNGKAWGDDELDILVKAWEKAAKFMSENYAPGMSLNREMYRDFVEMQGGSSVRNSTSLAARRSSLKFSYAHIFSFNEAQKLKGEPSYHDIPQDTRMSVLRSWKNRNSVDLSKEMYDTLGRIIALDKKISQARALHRPSENPAAKDPANIKDGKDVKISKDSKPPSDQQHSNKTAKWTTEESADLIKACADVMNVPTDQEQTAAEREALIYDRFVARRQNAGDTDTPVRRDLRAMAQQWRYILASYTYIKACNDKAAEMNSSSWFDMPPAQKRAYQQCTNVPLKFVDLDADMFALVTETSFDGLVSPPLPSPAAKSASDGISLRPRETLKRTKDAYMTSDSESEVSLKAKVKSTRAKRSEKDPLVKKGNSWPSKEVWNLVNAWEAGTGVSNNSRLSTSVEAVYEQFTKLQEGNSDRHRSIHSVRNKMIALKSSYLGVSKFIAEHQCDSSVWFDMTFDERFEEIRTWKNKTVMDLNKELYEALGRVIPNEDDTPSPNDIDDKRKAGRSKRSSPSRPATKHHDEKRHASGSKTEKPVADWNEEELLKLAEALGELLEGRRTRRYLFEEEKDRFYRRYEELGGSNPVGVAISRARYLMDSYEFIYAYNERAEATNSLSWFELSPADRGTIAKKVSRLHRNFNGLGTVDAELFDAVDEVDAILRQKLNETKRKTYKPPTDAASGTSRYVDPEVVVQSCIYRKRGKQLSTKKSRRTVEVPIELQMFSSESSSSESSSSESSSTDGDSASDYRESTALARSRLVAQPTAHALRRTPSPRHPTNAASARAARRTRKRARDDDDSDDGSSTLYLTEIIQQQTRRLEEAVKRFRKDSAVARKEHHEFLLRKIQDSFPVDSGNGSYLERVAERQGQSLVDLFQRLQQQRDAEKAKDEELMRQLFGQTERA</sequence>
<name>A0A8T1WBR1_9STRA</name>
<accession>A0A8T1WBR1</accession>
<keyword evidence="3" id="KW-1185">Reference proteome</keyword>
<gene>
    <name evidence="2" type="ORF">PHYBOEH_006924</name>
</gene>
<feature type="region of interest" description="Disordered" evidence="1">
    <location>
        <begin position="997"/>
        <end position="1046"/>
    </location>
</feature>
<evidence type="ECO:0000313" key="3">
    <source>
        <dbReference type="Proteomes" id="UP000693981"/>
    </source>
</evidence>
<dbReference type="EMBL" id="JAGDFL010000374">
    <property type="protein sequence ID" value="KAG7390776.1"/>
    <property type="molecule type" value="Genomic_DNA"/>
</dbReference>
<reference evidence="2" key="1">
    <citation type="submission" date="2021-02" db="EMBL/GenBank/DDBJ databases">
        <authorList>
            <person name="Palmer J.M."/>
        </authorList>
    </citation>
    <scope>NUCLEOTIDE SEQUENCE</scope>
    <source>
        <strain evidence="2">SCRP23</strain>
    </source>
</reference>
<evidence type="ECO:0000256" key="1">
    <source>
        <dbReference type="SAM" id="MobiDB-lite"/>
    </source>
</evidence>
<feature type="compositionally biased region" description="Low complexity" evidence="1">
    <location>
        <begin position="175"/>
        <end position="185"/>
    </location>
</feature>
<feature type="compositionally biased region" description="Low complexity" evidence="1">
    <location>
        <begin position="1234"/>
        <end position="1249"/>
    </location>
</feature>
<feature type="compositionally biased region" description="Polar residues" evidence="1">
    <location>
        <begin position="677"/>
        <end position="689"/>
    </location>
</feature>
<feature type="region of interest" description="Disordered" evidence="1">
    <location>
        <begin position="135"/>
        <end position="185"/>
    </location>
</feature>
<protein>
    <submittedName>
        <fullName evidence="2">Uncharacterized protein</fullName>
    </submittedName>
</protein>
<evidence type="ECO:0000313" key="2">
    <source>
        <dbReference type="EMBL" id="KAG7390776.1"/>
    </source>
</evidence>
<proteinExistence type="predicted"/>
<feature type="compositionally biased region" description="Polar residues" evidence="1">
    <location>
        <begin position="379"/>
        <end position="398"/>
    </location>
</feature>
<feature type="region of interest" description="Disordered" evidence="1">
    <location>
        <begin position="1392"/>
        <end position="1412"/>
    </location>
</feature>
<feature type="region of interest" description="Disordered" evidence="1">
    <location>
        <begin position="645"/>
        <end position="691"/>
    </location>
</feature>
<feature type="region of interest" description="Disordered" evidence="1">
    <location>
        <begin position="1214"/>
        <end position="1315"/>
    </location>
</feature>
<organism evidence="2 3">
    <name type="scientific">Phytophthora boehmeriae</name>
    <dbReference type="NCBI Taxonomy" id="109152"/>
    <lineage>
        <taxon>Eukaryota</taxon>
        <taxon>Sar</taxon>
        <taxon>Stramenopiles</taxon>
        <taxon>Oomycota</taxon>
        <taxon>Peronosporomycetes</taxon>
        <taxon>Peronosporales</taxon>
        <taxon>Peronosporaceae</taxon>
        <taxon>Phytophthora</taxon>
    </lineage>
</organism>